<sequence length="154" mass="17617">MYRQQTSNKSRKPNVNVQRRPVMDAINISWWLWAASLLIIVAVSGWSTVSANESEPRAHEIFLFEHDFERWEFSAQPLDRIDIINKSNISHAIYITYPDGTVINLDVQIPGATLSWQVPYAGEFVLRCWIHPIISATLVVDEPIVLSDTKAGRR</sequence>
<dbReference type="OrthoDB" id="9757546at2"/>
<dbReference type="InterPro" id="IPR008972">
    <property type="entry name" value="Cupredoxin"/>
</dbReference>
<dbReference type="RefSeq" id="WP_009725426.1">
    <property type="nucleotide sequence ID" value="NZ_APHR01000009.1"/>
</dbReference>
<proteinExistence type="predicted"/>
<evidence type="ECO:0008006" key="3">
    <source>
        <dbReference type="Google" id="ProtNLM"/>
    </source>
</evidence>
<dbReference type="STRING" id="1286106.MPL1_01886"/>
<dbReference type="PATRIC" id="fig|1286106.3.peg.380"/>
<evidence type="ECO:0000313" key="2">
    <source>
        <dbReference type="Proteomes" id="UP000012019"/>
    </source>
</evidence>
<comment type="caution">
    <text evidence="1">The sequence shown here is derived from an EMBL/GenBank/DDBJ whole genome shotgun (WGS) entry which is preliminary data.</text>
</comment>
<reference evidence="1 2" key="1">
    <citation type="journal article" date="2013" name="Genome Announc.">
        <title>Draft Genome Sequence of Methylophaga lonarensis MPLT, a Haloalkaliphilic (Non-Methane-Utilizing) Methylotroph.</title>
        <authorList>
            <person name="Shetty S.A."/>
            <person name="Marathe N.P."/>
            <person name="Munot H."/>
            <person name="Antony C.P."/>
            <person name="Dhotre D.P."/>
            <person name="Murrell J.C."/>
            <person name="Shouche Y.S."/>
        </authorList>
    </citation>
    <scope>NUCLEOTIDE SEQUENCE [LARGE SCALE GENOMIC DNA]</scope>
    <source>
        <strain evidence="1 2">MPL</strain>
    </source>
</reference>
<dbReference type="Proteomes" id="UP000012019">
    <property type="component" value="Unassembled WGS sequence"/>
</dbReference>
<dbReference type="AlphaFoldDB" id="M7PU67"/>
<dbReference type="eggNOG" id="ENOG503456X">
    <property type="taxonomic scope" value="Bacteria"/>
</dbReference>
<gene>
    <name evidence="1" type="ORF">MPL1_01886</name>
</gene>
<keyword evidence="2" id="KW-1185">Reference proteome</keyword>
<accession>M7PU67</accession>
<organism evidence="1 2">
    <name type="scientific">Methylophaga lonarensis MPL</name>
    <dbReference type="NCBI Taxonomy" id="1286106"/>
    <lineage>
        <taxon>Bacteria</taxon>
        <taxon>Pseudomonadati</taxon>
        <taxon>Pseudomonadota</taxon>
        <taxon>Gammaproteobacteria</taxon>
        <taxon>Thiotrichales</taxon>
        <taxon>Piscirickettsiaceae</taxon>
        <taxon>Methylophaga</taxon>
    </lineage>
</organism>
<protein>
    <recommendedName>
        <fullName evidence="3">Methylamine utilization protein MauL</fullName>
    </recommendedName>
</protein>
<evidence type="ECO:0000313" key="1">
    <source>
        <dbReference type="EMBL" id="EMR14009.1"/>
    </source>
</evidence>
<name>M7PU67_9GAMM</name>
<dbReference type="SUPFAM" id="SSF49503">
    <property type="entry name" value="Cupredoxins"/>
    <property type="match status" value="1"/>
</dbReference>
<dbReference type="EMBL" id="APHR01000009">
    <property type="protein sequence ID" value="EMR14009.1"/>
    <property type="molecule type" value="Genomic_DNA"/>
</dbReference>